<dbReference type="FunFam" id="3.40.50.300:FF:001091">
    <property type="entry name" value="Probable disease resistance protein At1g61300"/>
    <property type="match status" value="1"/>
</dbReference>
<evidence type="ECO:0000313" key="11">
    <source>
        <dbReference type="EMBL" id="KAL1543050.1"/>
    </source>
</evidence>
<dbReference type="InterPro" id="IPR044974">
    <property type="entry name" value="Disease_R_plants"/>
</dbReference>
<dbReference type="InterPro" id="IPR038005">
    <property type="entry name" value="RX-like_CC"/>
</dbReference>
<evidence type="ECO:0000259" key="9">
    <source>
        <dbReference type="Pfam" id="PF23559"/>
    </source>
</evidence>
<dbReference type="Gene3D" id="3.40.50.300">
    <property type="entry name" value="P-loop containing nucleotide triphosphate hydrolases"/>
    <property type="match status" value="1"/>
</dbReference>
<dbReference type="GO" id="GO:0051607">
    <property type="term" value="P:defense response to virus"/>
    <property type="evidence" value="ECO:0007669"/>
    <property type="project" value="UniProtKB-ARBA"/>
</dbReference>
<dbReference type="SUPFAM" id="SSF52058">
    <property type="entry name" value="L domain-like"/>
    <property type="match status" value="1"/>
</dbReference>
<evidence type="ECO:0000256" key="6">
    <source>
        <dbReference type="ARBA" id="ARBA00022840"/>
    </source>
</evidence>
<gene>
    <name evidence="11" type="ORF">AAHA92_20067</name>
</gene>
<evidence type="ECO:0000256" key="3">
    <source>
        <dbReference type="ARBA" id="ARBA00022737"/>
    </source>
</evidence>
<feature type="domain" description="Disease resistance N-terminal" evidence="8">
    <location>
        <begin position="6"/>
        <end position="91"/>
    </location>
</feature>
<dbReference type="Proteomes" id="UP001567538">
    <property type="component" value="Unassembled WGS sequence"/>
</dbReference>
<organism evidence="11 12">
    <name type="scientific">Salvia divinorum</name>
    <name type="common">Maria pastora</name>
    <name type="synonym">Diviner's sage</name>
    <dbReference type="NCBI Taxonomy" id="28513"/>
    <lineage>
        <taxon>Eukaryota</taxon>
        <taxon>Viridiplantae</taxon>
        <taxon>Streptophyta</taxon>
        <taxon>Embryophyta</taxon>
        <taxon>Tracheophyta</taxon>
        <taxon>Spermatophyta</taxon>
        <taxon>Magnoliopsida</taxon>
        <taxon>eudicotyledons</taxon>
        <taxon>Gunneridae</taxon>
        <taxon>Pentapetalae</taxon>
        <taxon>asterids</taxon>
        <taxon>lamiids</taxon>
        <taxon>Lamiales</taxon>
        <taxon>Lamiaceae</taxon>
        <taxon>Nepetoideae</taxon>
        <taxon>Mentheae</taxon>
        <taxon>Salviinae</taxon>
        <taxon>Salvia</taxon>
        <taxon>Salvia subgen. Calosphace</taxon>
    </lineage>
</organism>
<keyword evidence="12" id="KW-1185">Reference proteome</keyword>
<dbReference type="InterPro" id="IPR002182">
    <property type="entry name" value="NB-ARC"/>
</dbReference>
<dbReference type="InterPro" id="IPR042197">
    <property type="entry name" value="Apaf_helical"/>
</dbReference>
<evidence type="ECO:0000256" key="1">
    <source>
        <dbReference type="ARBA" id="ARBA00008894"/>
    </source>
</evidence>
<dbReference type="InterPro" id="IPR055414">
    <property type="entry name" value="LRR_R13L4/SHOC2-like"/>
</dbReference>
<dbReference type="InterPro" id="IPR032675">
    <property type="entry name" value="LRR_dom_sf"/>
</dbReference>
<evidence type="ECO:0000313" key="12">
    <source>
        <dbReference type="Proteomes" id="UP001567538"/>
    </source>
</evidence>
<comment type="caution">
    <text evidence="11">The sequence shown here is derived from an EMBL/GenBank/DDBJ whole genome shotgun (WGS) entry which is preliminary data.</text>
</comment>
<dbReference type="InterPro" id="IPR027417">
    <property type="entry name" value="P-loop_NTPase"/>
</dbReference>
<feature type="domain" description="Disease resistance protein winged helix" evidence="9">
    <location>
        <begin position="435"/>
        <end position="508"/>
    </location>
</feature>
<proteinExistence type="inferred from homology"/>
<dbReference type="GO" id="GO:0005524">
    <property type="term" value="F:ATP binding"/>
    <property type="evidence" value="ECO:0007669"/>
    <property type="project" value="UniProtKB-KW"/>
</dbReference>
<evidence type="ECO:0000256" key="2">
    <source>
        <dbReference type="ARBA" id="ARBA00022614"/>
    </source>
</evidence>
<dbReference type="EMBL" id="JBEAFC010000008">
    <property type="protein sequence ID" value="KAL1543050.1"/>
    <property type="molecule type" value="Genomic_DNA"/>
</dbReference>
<evidence type="ECO:0000256" key="5">
    <source>
        <dbReference type="ARBA" id="ARBA00022821"/>
    </source>
</evidence>
<dbReference type="CDD" id="cd14798">
    <property type="entry name" value="RX-CC_like"/>
    <property type="match status" value="1"/>
</dbReference>
<dbReference type="Gene3D" id="1.20.5.4130">
    <property type="match status" value="1"/>
</dbReference>
<dbReference type="PRINTS" id="PR00364">
    <property type="entry name" value="DISEASERSIST"/>
</dbReference>
<keyword evidence="4" id="KW-0547">Nucleotide-binding</keyword>
<dbReference type="Pfam" id="PF23559">
    <property type="entry name" value="WHD_DRP"/>
    <property type="match status" value="1"/>
</dbReference>
<dbReference type="SUPFAM" id="SSF52540">
    <property type="entry name" value="P-loop containing nucleoside triphosphate hydrolases"/>
    <property type="match status" value="1"/>
</dbReference>
<dbReference type="InterPro" id="IPR041118">
    <property type="entry name" value="Rx_N"/>
</dbReference>
<dbReference type="Gene3D" id="1.10.10.10">
    <property type="entry name" value="Winged helix-like DNA-binding domain superfamily/Winged helix DNA-binding domain"/>
    <property type="match status" value="1"/>
</dbReference>
<feature type="domain" description="Disease resistance R13L4/SHOC-2-like LRR" evidence="10">
    <location>
        <begin position="595"/>
        <end position="906"/>
    </location>
</feature>
<reference evidence="11 12" key="1">
    <citation type="submission" date="2024-06" db="EMBL/GenBank/DDBJ databases">
        <title>A chromosome level genome sequence of Diviner's sage (Salvia divinorum).</title>
        <authorList>
            <person name="Ford S.A."/>
            <person name="Ro D.-K."/>
            <person name="Ness R.W."/>
            <person name="Phillips M.A."/>
        </authorList>
    </citation>
    <scope>NUCLEOTIDE SEQUENCE [LARGE SCALE GENOMIC DNA]</scope>
    <source>
        <strain evidence="11">SAF-2024a</strain>
        <tissue evidence="11">Leaf</tissue>
    </source>
</reference>
<dbReference type="PANTHER" id="PTHR23155">
    <property type="entry name" value="DISEASE RESISTANCE PROTEIN RP"/>
    <property type="match status" value="1"/>
</dbReference>
<keyword evidence="6" id="KW-0067">ATP-binding</keyword>
<keyword evidence="3" id="KW-0677">Repeat</keyword>
<dbReference type="Pfam" id="PF00931">
    <property type="entry name" value="NB-ARC"/>
    <property type="match status" value="1"/>
</dbReference>
<sequence length="959" mass="109261">MAEATVAVALETLRDLLVEEGRLLVGVGGEVKALQSQLKSIKSLLRDADRQQHKSETVRNWLSQIRDLSYRAEDAILEYAVRISADGRRRGFKLFLRRFSRALRLCYSLHQLGSEIAGIKSDLATVYGYLEAYGISRIIDEEGSSAAGVQNWARKTFPSFEIEDCFVGKEDDLKRLVSLLLHDDEHRVISVWGMGGIGKTTIAKKVYNHMIEAESDRFDSFAWVCITQQCEIRSVLEDVVKQLDPQKGEGVSSLSDTQLVEKLCEIQRGKRCMIVLDDLWEICHWDGLKHAFLVRNLKSKILVTTRKQNVAEIGFSVELGLLNLDDSWELLKKKAFPHKNFPEFAFQETLITIGKEMVRKCGFLPLAISLLGGVLSKKTCMGDWELVNENINAYIYRGVGHGGEENHIDGVLNLSYEDLPYCLKPCFLYLGRLKEDETIYAPDLYRMWIAQGLISDENVKKNDITLTDTAELYLSELASRCIVQIELEDVIPKQKFKTCKLHDVVRELCLSVGKKEDFGVQVLDYQGGKFSTLLQEALSPTKTTRHLAIHFKTEVEVEPDELTVTCAEDSRMHLRSFEMLSDIENKTIEFPPQFIVDFRMFKLLRGLVILRFKFVDRKLPKGIVDLVHLRYLRLRECELDSLPSSISNLAYLDTLDLHLSRNVRVPNVLSKMSRLKHLLLPFYDMEKVGNYRLKLDDCVDGLESLIGYDSSVHEWKHITRMKNLRRLSASVWDNESLSALTNAIATKLNKLSYCTVSIKQGCEFTTSEEGLMHLKQAFTCPNLYALRICVKLGNLLEKCTSDIATSKIVKLSLLECEIEHDPMGILGKLPSLRELYLGPRSFLGEEMTCPASSFPLLKKVSLARLPNWREWIVEPGAMPLVTEIIIRRCPRFEKIPEGFSSIQTLQKLVIHDVPRMRNRVFGSGQGGVDFQKVRHVPSVIINKTPLRMSIPLLKREQHN</sequence>
<dbReference type="InterPro" id="IPR058922">
    <property type="entry name" value="WHD_DRP"/>
</dbReference>
<keyword evidence="2" id="KW-0433">Leucine-rich repeat</keyword>
<evidence type="ECO:0000259" key="8">
    <source>
        <dbReference type="Pfam" id="PF18052"/>
    </source>
</evidence>
<evidence type="ECO:0000256" key="4">
    <source>
        <dbReference type="ARBA" id="ARBA00022741"/>
    </source>
</evidence>
<keyword evidence="5" id="KW-0611">Plant defense</keyword>
<dbReference type="InterPro" id="IPR036388">
    <property type="entry name" value="WH-like_DNA-bd_sf"/>
</dbReference>
<accession>A0ABD1GH40</accession>
<dbReference type="Gene3D" id="1.10.8.430">
    <property type="entry name" value="Helical domain of apoptotic protease-activating factors"/>
    <property type="match status" value="1"/>
</dbReference>
<feature type="domain" description="NB-ARC" evidence="7">
    <location>
        <begin position="170"/>
        <end position="339"/>
    </location>
</feature>
<dbReference type="FunFam" id="1.10.10.10:FF:000322">
    <property type="entry name" value="Probable disease resistance protein At1g63360"/>
    <property type="match status" value="1"/>
</dbReference>
<name>A0ABD1GH40_SALDI</name>
<evidence type="ECO:0000259" key="10">
    <source>
        <dbReference type="Pfam" id="PF23598"/>
    </source>
</evidence>
<dbReference type="Pfam" id="PF23598">
    <property type="entry name" value="LRR_14"/>
    <property type="match status" value="1"/>
</dbReference>
<dbReference type="Gene3D" id="3.80.10.10">
    <property type="entry name" value="Ribonuclease Inhibitor"/>
    <property type="match status" value="1"/>
</dbReference>
<dbReference type="Pfam" id="PF18052">
    <property type="entry name" value="Rx_N"/>
    <property type="match status" value="1"/>
</dbReference>
<evidence type="ECO:0000259" key="7">
    <source>
        <dbReference type="Pfam" id="PF00931"/>
    </source>
</evidence>
<dbReference type="AlphaFoldDB" id="A0ABD1GH40"/>
<protein>
    <submittedName>
        <fullName evidence="11">Disease resistance protein</fullName>
    </submittedName>
</protein>
<comment type="similarity">
    <text evidence="1">Belongs to the disease resistance NB-LRR family.</text>
</comment>
<dbReference type="PANTHER" id="PTHR23155:SF1185">
    <property type="entry name" value="DISEASE RESISTANCE RPP8-LIKE PROTEIN 3-RELATED"/>
    <property type="match status" value="1"/>
</dbReference>